<gene>
    <name evidence="2" type="ORF">OsI_14487</name>
</gene>
<protein>
    <recommendedName>
        <fullName evidence="1">DUF4371 domain-containing protein</fullName>
    </recommendedName>
</protein>
<proteinExistence type="predicted"/>
<dbReference type="Gramene" id="BGIOSGA014020-TA">
    <property type="protein sequence ID" value="BGIOSGA014020-PA"/>
    <property type="gene ID" value="BGIOSGA014020"/>
</dbReference>
<organism evidence="2 3">
    <name type="scientific">Oryza sativa subsp. indica</name>
    <name type="common">Rice</name>
    <dbReference type="NCBI Taxonomy" id="39946"/>
    <lineage>
        <taxon>Eukaryota</taxon>
        <taxon>Viridiplantae</taxon>
        <taxon>Streptophyta</taxon>
        <taxon>Embryophyta</taxon>
        <taxon>Tracheophyta</taxon>
        <taxon>Spermatophyta</taxon>
        <taxon>Magnoliopsida</taxon>
        <taxon>Liliopsida</taxon>
        <taxon>Poales</taxon>
        <taxon>Poaceae</taxon>
        <taxon>BOP clade</taxon>
        <taxon>Oryzoideae</taxon>
        <taxon>Oryzeae</taxon>
        <taxon>Oryzinae</taxon>
        <taxon>Oryza</taxon>
        <taxon>Oryza sativa</taxon>
    </lineage>
</organism>
<dbReference type="EMBL" id="CM000128">
    <property type="protein sequence ID" value="EAY92734.1"/>
    <property type="molecule type" value="Genomic_DNA"/>
</dbReference>
<dbReference type="Pfam" id="PF14291">
    <property type="entry name" value="DUF4371"/>
    <property type="match status" value="1"/>
</dbReference>
<dbReference type="Proteomes" id="UP000007015">
    <property type="component" value="Chromosome 3"/>
</dbReference>
<dbReference type="AlphaFoldDB" id="A2XPH4"/>
<dbReference type="STRING" id="39946.A2XPH4"/>
<sequence>MPLLCNQPHCALVETRKVPEPNSANNACNSCLDDINWEDEIKYDPGLRKQIDKYHPNLRERVRRKYLENGPYQPRTFAFPMTSSRREKKDGGYEAFVKNGWNGFHRKERLKLHVGDVGGSHYQAMKKCDDLLQKRQHIDVAFHSVRETGKRDYLTRLNGSIDVARMLVKLGLPFRGHDESKESNNRGNFREFRDYTAEQNPSLRKAIGTKKKSDNSLLVAPEIQRDIVKCFAKEVLHAILEENGHDVFCLLGDESRDVSCKEQMAVVLRYADKYGIV</sequence>
<evidence type="ECO:0000313" key="3">
    <source>
        <dbReference type="Proteomes" id="UP000007015"/>
    </source>
</evidence>
<evidence type="ECO:0000259" key="1">
    <source>
        <dbReference type="Pfam" id="PF14291"/>
    </source>
</evidence>
<accession>A2XPH4</accession>
<reference evidence="2 3" key="1">
    <citation type="journal article" date="2005" name="PLoS Biol.">
        <title>The genomes of Oryza sativa: a history of duplications.</title>
        <authorList>
            <person name="Yu J."/>
            <person name="Wang J."/>
            <person name="Lin W."/>
            <person name="Li S."/>
            <person name="Li H."/>
            <person name="Zhou J."/>
            <person name="Ni P."/>
            <person name="Dong W."/>
            <person name="Hu S."/>
            <person name="Zeng C."/>
            <person name="Zhang J."/>
            <person name="Zhang Y."/>
            <person name="Li R."/>
            <person name="Xu Z."/>
            <person name="Li S."/>
            <person name="Li X."/>
            <person name="Zheng H."/>
            <person name="Cong L."/>
            <person name="Lin L."/>
            <person name="Yin J."/>
            <person name="Geng J."/>
            <person name="Li G."/>
            <person name="Shi J."/>
            <person name="Liu J."/>
            <person name="Lv H."/>
            <person name="Li J."/>
            <person name="Wang J."/>
            <person name="Deng Y."/>
            <person name="Ran L."/>
            <person name="Shi X."/>
            <person name="Wang X."/>
            <person name="Wu Q."/>
            <person name="Li C."/>
            <person name="Ren X."/>
            <person name="Wang J."/>
            <person name="Wang X."/>
            <person name="Li D."/>
            <person name="Liu D."/>
            <person name="Zhang X."/>
            <person name="Ji Z."/>
            <person name="Zhao W."/>
            <person name="Sun Y."/>
            <person name="Zhang Z."/>
            <person name="Bao J."/>
            <person name="Han Y."/>
            <person name="Dong L."/>
            <person name="Ji J."/>
            <person name="Chen P."/>
            <person name="Wu S."/>
            <person name="Liu J."/>
            <person name="Xiao Y."/>
            <person name="Bu D."/>
            <person name="Tan J."/>
            <person name="Yang L."/>
            <person name="Ye C."/>
            <person name="Zhang J."/>
            <person name="Xu J."/>
            <person name="Zhou Y."/>
            <person name="Yu Y."/>
            <person name="Zhang B."/>
            <person name="Zhuang S."/>
            <person name="Wei H."/>
            <person name="Liu B."/>
            <person name="Lei M."/>
            <person name="Yu H."/>
            <person name="Li Y."/>
            <person name="Xu H."/>
            <person name="Wei S."/>
            <person name="He X."/>
            <person name="Fang L."/>
            <person name="Zhang Z."/>
            <person name="Zhang Y."/>
            <person name="Huang X."/>
            <person name="Su Z."/>
            <person name="Tong W."/>
            <person name="Li J."/>
            <person name="Tong Z."/>
            <person name="Li S."/>
            <person name="Ye J."/>
            <person name="Wang L."/>
            <person name="Fang L."/>
            <person name="Lei T."/>
            <person name="Chen C."/>
            <person name="Chen H."/>
            <person name="Xu Z."/>
            <person name="Li H."/>
            <person name="Huang H."/>
            <person name="Zhang F."/>
            <person name="Xu H."/>
            <person name="Li N."/>
            <person name="Zhao C."/>
            <person name="Li S."/>
            <person name="Dong L."/>
            <person name="Huang Y."/>
            <person name="Li L."/>
            <person name="Xi Y."/>
            <person name="Qi Q."/>
            <person name="Li W."/>
            <person name="Zhang B."/>
            <person name="Hu W."/>
            <person name="Zhang Y."/>
            <person name="Tian X."/>
            <person name="Jiao Y."/>
            <person name="Liang X."/>
            <person name="Jin J."/>
            <person name="Gao L."/>
            <person name="Zheng W."/>
            <person name="Hao B."/>
            <person name="Liu S."/>
            <person name="Wang W."/>
            <person name="Yuan L."/>
            <person name="Cao M."/>
            <person name="McDermott J."/>
            <person name="Samudrala R."/>
            <person name="Wang J."/>
            <person name="Wong G.K."/>
            <person name="Yang H."/>
        </authorList>
    </citation>
    <scope>NUCLEOTIDE SEQUENCE [LARGE SCALE GENOMIC DNA]</scope>
    <source>
        <strain evidence="3">cv. 93-11</strain>
    </source>
</reference>
<dbReference type="OMA" id="SEKICTE"/>
<dbReference type="InterPro" id="IPR025398">
    <property type="entry name" value="DUF4371"/>
</dbReference>
<dbReference type="PANTHER" id="PTHR45749">
    <property type="match status" value="1"/>
</dbReference>
<evidence type="ECO:0000313" key="2">
    <source>
        <dbReference type="EMBL" id="EAY92734.1"/>
    </source>
</evidence>
<dbReference type="HOGENOM" id="CLU_006175_5_0_1"/>
<name>A2XPH4_ORYSI</name>
<feature type="domain" description="DUF4371" evidence="1">
    <location>
        <begin position="95"/>
        <end position="277"/>
    </location>
</feature>
<dbReference type="PANTHER" id="PTHR45749:SF34">
    <property type="entry name" value="ZINC FINGER MYM-TYPE PROTEIN 1-LIKE"/>
    <property type="match status" value="1"/>
</dbReference>
<keyword evidence="3" id="KW-1185">Reference proteome</keyword>